<dbReference type="AlphaFoldDB" id="A0A5E4MQE4"/>
<feature type="region of interest" description="Disordered" evidence="1">
    <location>
        <begin position="95"/>
        <end position="129"/>
    </location>
</feature>
<protein>
    <submittedName>
        <fullName evidence="2">Uncharacterized protein</fullName>
    </submittedName>
</protein>
<dbReference type="EMBL" id="CABPRJ010000957">
    <property type="protein sequence ID" value="VVC32536.1"/>
    <property type="molecule type" value="Genomic_DNA"/>
</dbReference>
<sequence>MQIAGISTLMVATVAVIVGLQILSRTSEASAAEGLTPFRFLMARAYGESDDHTVMRFIRFKPSDGAKFRETFEKKHGPRGRDLIESLGQGSYNKKAVTTKPKDLPDVGIPNVADGTPSDKSVSIKKPIL</sequence>
<organism evidence="2 3">
    <name type="scientific">Cinara cedri</name>
    <dbReference type="NCBI Taxonomy" id="506608"/>
    <lineage>
        <taxon>Eukaryota</taxon>
        <taxon>Metazoa</taxon>
        <taxon>Ecdysozoa</taxon>
        <taxon>Arthropoda</taxon>
        <taxon>Hexapoda</taxon>
        <taxon>Insecta</taxon>
        <taxon>Pterygota</taxon>
        <taxon>Neoptera</taxon>
        <taxon>Paraneoptera</taxon>
        <taxon>Hemiptera</taxon>
        <taxon>Sternorrhyncha</taxon>
        <taxon>Aphidomorpha</taxon>
        <taxon>Aphidoidea</taxon>
        <taxon>Aphididae</taxon>
        <taxon>Lachninae</taxon>
        <taxon>Cinara</taxon>
    </lineage>
</organism>
<gene>
    <name evidence="2" type="ORF">CINCED_3A020803</name>
</gene>
<reference evidence="2 3" key="1">
    <citation type="submission" date="2019-08" db="EMBL/GenBank/DDBJ databases">
        <authorList>
            <person name="Alioto T."/>
            <person name="Alioto T."/>
            <person name="Gomez Garrido J."/>
        </authorList>
    </citation>
    <scope>NUCLEOTIDE SEQUENCE [LARGE SCALE GENOMIC DNA]</scope>
</reference>
<proteinExistence type="predicted"/>
<evidence type="ECO:0000256" key="1">
    <source>
        <dbReference type="SAM" id="MobiDB-lite"/>
    </source>
</evidence>
<keyword evidence="3" id="KW-1185">Reference proteome</keyword>
<evidence type="ECO:0000313" key="3">
    <source>
        <dbReference type="Proteomes" id="UP000325440"/>
    </source>
</evidence>
<name>A0A5E4MQE4_9HEMI</name>
<dbReference type="OrthoDB" id="6617171at2759"/>
<accession>A0A5E4MQE4</accession>
<evidence type="ECO:0000313" key="2">
    <source>
        <dbReference type="EMBL" id="VVC32536.1"/>
    </source>
</evidence>
<dbReference type="Proteomes" id="UP000325440">
    <property type="component" value="Unassembled WGS sequence"/>
</dbReference>